<accession>A0A9Q0E7Y8</accession>
<protein>
    <submittedName>
        <fullName evidence="2">Uncharacterized protein</fullName>
    </submittedName>
</protein>
<organism evidence="2 3">
    <name type="scientific">Muraenolepis orangiensis</name>
    <name type="common">Patagonian moray cod</name>
    <dbReference type="NCBI Taxonomy" id="630683"/>
    <lineage>
        <taxon>Eukaryota</taxon>
        <taxon>Metazoa</taxon>
        <taxon>Chordata</taxon>
        <taxon>Craniata</taxon>
        <taxon>Vertebrata</taxon>
        <taxon>Euteleostomi</taxon>
        <taxon>Actinopterygii</taxon>
        <taxon>Neopterygii</taxon>
        <taxon>Teleostei</taxon>
        <taxon>Neoteleostei</taxon>
        <taxon>Acanthomorphata</taxon>
        <taxon>Zeiogadaria</taxon>
        <taxon>Gadariae</taxon>
        <taxon>Gadiformes</taxon>
        <taxon>Muraenolepidoidei</taxon>
        <taxon>Muraenolepididae</taxon>
        <taxon>Muraenolepis</taxon>
    </lineage>
</organism>
<evidence type="ECO:0000256" key="1">
    <source>
        <dbReference type="SAM" id="MobiDB-lite"/>
    </source>
</evidence>
<feature type="region of interest" description="Disordered" evidence="1">
    <location>
        <begin position="14"/>
        <end position="136"/>
    </location>
</feature>
<sequence length="136" mass="13986">MMMTDSQFGLGDMEALLWGPSSPTADPPGSLHPHSDPAAEPHGPEGPLSFFASSLPSSSSSSSSSVSSSSASPLPSTPPRLPRPPCCSTGTTRPDPSQTSSPSPGCATSERKWPVEKVMTPQNLLPPPPSPPLVEL</sequence>
<dbReference type="Proteomes" id="UP001148018">
    <property type="component" value="Unassembled WGS sequence"/>
</dbReference>
<keyword evidence="3" id="KW-1185">Reference proteome</keyword>
<feature type="compositionally biased region" description="Basic and acidic residues" evidence="1">
    <location>
        <begin position="33"/>
        <end position="43"/>
    </location>
</feature>
<feature type="compositionally biased region" description="Pro residues" evidence="1">
    <location>
        <begin position="124"/>
        <end position="136"/>
    </location>
</feature>
<evidence type="ECO:0000313" key="2">
    <source>
        <dbReference type="EMBL" id="KAJ3600500.1"/>
    </source>
</evidence>
<proteinExistence type="predicted"/>
<name>A0A9Q0E7Y8_9TELE</name>
<comment type="caution">
    <text evidence="2">The sequence shown here is derived from an EMBL/GenBank/DDBJ whole genome shotgun (WGS) entry which is preliminary data.</text>
</comment>
<feature type="compositionally biased region" description="Pro residues" evidence="1">
    <location>
        <begin position="75"/>
        <end position="85"/>
    </location>
</feature>
<dbReference type="EMBL" id="JANIIK010000047">
    <property type="protein sequence ID" value="KAJ3600500.1"/>
    <property type="molecule type" value="Genomic_DNA"/>
</dbReference>
<evidence type="ECO:0000313" key="3">
    <source>
        <dbReference type="Proteomes" id="UP001148018"/>
    </source>
</evidence>
<gene>
    <name evidence="2" type="ORF">NHX12_031481</name>
</gene>
<feature type="compositionally biased region" description="Polar residues" evidence="1">
    <location>
        <begin position="90"/>
        <end position="103"/>
    </location>
</feature>
<dbReference type="AlphaFoldDB" id="A0A9Q0E7Y8"/>
<feature type="compositionally biased region" description="Low complexity" evidence="1">
    <location>
        <begin position="47"/>
        <end position="74"/>
    </location>
</feature>
<reference evidence="2" key="1">
    <citation type="submission" date="2022-07" db="EMBL/GenBank/DDBJ databases">
        <title>Chromosome-level genome of Muraenolepis orangiensis.</title>
        <authorList>
            <person name="Kim J."/>
        </authorList>
    </citation>
    <scope>NUCLEOTIDE SEQUENCE</scope>
    <source>
        <strain evidence="2">KU_S4_2022</strain>
        <tissue evidence="2">Muscle</tissue>
    </source>
</reference>